<evidence type="ECO:0000313" key="2">
    <source>
        <dbReference type="Proteomes" id="UP000824120"/>
    </source>
</evidence>
<reference evidence="1 2" key="1">
    <citation type="submission" date="2020-09" db="EMBL/GenBank/DDBJ databases">
        <title>De no assembly of potato wild relative species, Solanum commersonii.</title>
        <authorList>
            <person name="Cho K."/>
        </authorList>
    </citation>
    <scope>NUCLEOTIDE SEQUENCE [LARGE SCALE GENOMIC DNA]</scope>
    <source>
        <strain evidence="1">LZ3.2</strain>
        <tissue evidence="1">Leaf</tissue>
    </source>
</reference>
<keyword evidence="2" id="KW-1185">Reference proteome</keyword>
<dbReference type="Proteomes" id="UP000824120">
    <property type="component" value="Chromosome 7"/>
</dbReference>
<gene>
    <name evidence="1" type="ORF">H5410_035462</name>
</gene>
<sequence length="483" mass="56510">MECFEEDLTSSKSDGEATVRLPRIMKRDIHRLNTPYGYLDTTTKHNLPPRNPSNSRGCSNITIKVAETNIQNQITPTTNVSNEPMVACDKMDKFRRKLGFHHAYNNNSNKIWIIWLNDIDDEVIHDWEEHVFLKVNHNTLGEQHATLTWWYPVMRNLEEDFIEWKKRLISLNVLMSVVFKMQVSQKINKTCKAMSSWSRQAFGDLYEEPKRLESQIQALEDNSAEFTRFLKLQESIVKRKDRVKCLEGDSNMAYFLNIIRDGRKRSNIRKIMDELNNCMKGNDKIADGLSNFTRILFTYDNTNPDYSSLNILHRCITKEDNGMFCTLPTLKELQDCVFSLDFDSAPRLDGLSGYFYQSTWNIIASDLHKAVTTFFTVTNPPPFATRARPWEKESKHLSFSEHWFYLIHNYISNNWYSIVVNGGRHGFFNSSKGLKKISDICMDFKAKLWWNLRTSSSLWGDYMKPMYLENQHPIKTQWSSSNS</sequence>
<proteinExistence type="predicted"/>
<dbReference type="OrthoDB" id="10532858at2759"/>
<dbReference type="EMBL" id="JACXVP010000007">
    <property type="protein sequence ID" value="KAG5594230.1"/>
    <property type="molecule type" value="Genomic_DNA"/>
</dbReference>
<name>A0A9J5Y579_SOLCO</name>
<evidence type="ECO:0000313" key="1">
    <source>
        <dbReference type="EMBL" id="KAG5594230.1"/>
    </source>
</evidence>
<comment type="caution">
    <text evidence="1">The sequence shown here is derived from an EMBL/GenBank/DDBJ whole genome shotgun (WGS) entry which is preliminary data.</text>
</comment>
<protein>
    <submittedName>
        <fullName evidence="1">Uncharacterized protein</fullName>
    </submittedName>
</protein>
<dbReference type="AlphaFoldDB" id="A0A9J5Y579"/>
<accession>A0A9J5Y579</accession>
<organism evidence="1 2">
    <name type="scientific">Solanum commersonii</name>
    <name type="common">Commerson's wild potato</name>
    <name type="synonym">Commerson's nightshade</name>
    <dbReference type="NCBI Taxonomy" id="4109"/>
    <lineage>
        <taxon>Eukaryota</taxon>
        <taxon>Viridiplantae</taxon>
        <taxon>Streptophyta</taxon>
        <taxon>Embryophyta</taxon>
        <taxon>Tracheophyta</taxon>
        <taxon>Spermatophyta</taxon>
        <taxon>Magnoliopsida</taxon>
        <taxon>eudicotyledons</taxon>
        <taxon>Gunneridae</taxon>
        <taxon>Pentapetalae</taxon>
        <taxon>asterids</taxon>
        <taxon>lamiids</taxon>
        <taxon>Solanales</taxon>
        <taxon>Solanaceae</taxon>
        <taxon>Solanoideae</taxon>
        <taxon>Solaneae</taxon>
        <taxon>Solanum</taxon>
    </lineage>
</organism>